<reference evidence="2 3" key="1">
    <citation type="journal article" date="2016" name="Nat. Commun.">
        <title>Thousands of microbial genomes shed light on interconnected biogeochemical processes in an aquifer system.</title>
        <authorList>
            <person name="Anantharaman K."/>
            <person name="Brown C.T."/>
            <person name="Hug L.A."/>
            <person name="Sharon I."/>
            <person name="Castelle C.J."/>
            <person name="Probst A.J."/>
            <person name="Thomas B.C."/>
            <person name="Singh A."/>
            <person name="Wilkins M.J."/>
            <person name="Karaoz U."/>
            <person name="Brodie E.L."/>
            <person name="Williams K.H."/>
            <person name="Hubbard S.S."/>
            <person name="Banfield J.F."/>
        </authorList>
    </citation>
    <scope>NUCLEOTIDE SEQUENCE [LARGE SCALE GENOMIC DNA]</scope>
</reference>
<comment type="caution">
    <text evidence="2">The sequence shown here is derived from an EMBL/GenBank/DDBJ whole genome shotgun (WGS) entry which is preliminary data.</text>
</comment>
<name>A0A1G2BVS4_9BACT</name>
<evidence type="ECO:0008006" key="4">
    <source>
        <dbReference type="Google" id="ProtNLM"/>
    </source>
</evidence>
<proteinExistence type="predicted"/>
<sequence length="234" mass="25930">MLATKDNIKFTPRYLARPSSEGFTLIETLISIVVFTIGIFAALGLSVSNYNDSQNNLDRIIATNLAREGVELVKNVRDSNWLKIEANDTAGCGGSSCTWNYALNGLTDYVVMSYASTTPNFLPACALGIVECIKNNASTQLSINATNYYVHGNNNTTKYSRAIKLEKICLESEGEIPINSPNPQNFEYLRSMSQDCNVSVGDTQIGLKLTAHVQWEDGSTKYIEIVDSIYNWRR</sequence>
<organism evidence="2 3">
    <name type="scientific">Candidatus Komeilibacteria bacterium RIFOXYC1_FULL_37_11</name>
    <dbReference type="NCBI Taxonomy" id="1798555"/>
    <lineage>
        <taxon>Bacteria</taxon>
        <taxon>Candidatus Komeiliibacteriota</taxon>
    </lineage>
</organism>
<dbReference type="InterPro" id="IPR012902">
    <property type="entry name" value="N_methyl_site"/>
</dbReference>
<dbReference type="PROSITE" id="PS00409">
    <property type="entry name" value="PROKAR_NTER_METHYL"/>
    <property type="match status" value="1"/>
</dbReference>
<evidence type="ECO:0000256" key="1">
    <source>
        <dbReference type="SAM" id="Phobius"/>
    </source>
</evidence>
<keyword evidence="1" id="KW-0812">Transmembrane</keyword>
<keyword evidence="1" id="KW-0472">Membrane</keyword>
<gene>
    <name evidence="2" type="ORF">A2406_01225</name>
</gene>
<dbReference type="EMBL" id="MHKQ01000025">
    <property type="protein sequence ID" value="OGY93264.1"/>
    <property type="molecule type" value="Genomic_DNA"/>
</dbReference>
<feature type="transmembrane region" description="Helical" evidence="1">
    <location>
        <begin position="23"/>
        <end position="45"/>
    </location>
</feature>
<accession>A0A1G2BVS4</accession>
<protein>
    <recommendedName>
        <fullName evidence="4">Type IV pilus modification protein PilV</fullName>
    </recommendedName>
</protein>
<keyword evidence="1" id="KW-1133">Transmembrane helix</keyword>
<dbReference type="AlphaFoldDB" id="A0A1G2BVS4"/>
<evidence type="ECO:0000313" key="2">
    <source>
        <dbReference type="EMBL" id="OGY93264.1"/>
    </source>
</evidence>
<dbReference type="Proteomes" id="UP000177626">
    <property type="component" value="Unassembled WGS sequence"/>
</dbReference>
<evidence type="ECO:0000313" key="3">
    <source>
        <dbReference type="Proteomes" id="UP000177626"/>
    </source>
</evidence>
<dbReference type="Pfam" id="PF07963">
    <property type="entry name" value="N_methyl"/>
    <property type="match status" value="1"/>
</dbReference>